<feature type="transmembrane region" description="Helical" evidence="6">
    <location>
        <begin position="6"/>
        <end position="25"/>
    </location>
</feature>
<dbReference type="AlphaFoldDB" id="A0A8H5YMJ6"/>
<evidence type="ECO:0000256" key="2">
    <source>
        <dbReference type="ARBA" id="ARBA00022692"/>
    </source>
</evidence>
<evidence type="ECO:0000259" key="7">
    <source>
        <dbReference type="Pfam" id="PF20684"/>
    </source>
</evidence>
<organism evidence="8 9">
    <name type="scientific">Fusarium mundagurra</name>
    <dbReference type="NCBI Taxonomy" id="1567541"/>
    <lineage>
        <taxon>Eukaryota</taxon>
        <taxon>Fungi</taxon>
        <taxon>Dikarya</taxon>
        <taxon>Ascomycota</taxon>
        <taxon>Pezizomycotina</taxon>
        <taxon>Sordariomycetes</taxon>
        <taxon>Hypocreomycetidae</taxon>
        <taxon>Hypocreales</taxon>
        <taxon>Nectriaceae</taxon>
        <taxon>Fusarium</taxon>
        <taxon>Fusarium fujikuroi species complex</taxon>
    </lineage>
</organism>
<dbReference type="PANTHER" id="PTHR33048">
    <property type="entry name" value="PTH11-LIKE INTEGRAL MEMBRANE PROTEIN (AFU_ORTHOLOGUE AFUA_5G11245)"/>
    <property type="match status" value="1"/>
</dbReference>
<keyword evidence="9" id="KW-1185">Reference proteome</keyword>
<evidence type="ECO:0000313" key="9">
    <source>
        <dbReference type="Proteomes" id="UP000544331"/>
    </source>
</evidence>
<dbReference type="OrthoDB" id="2988756at2759"/>
<dbReference type="GO" id="GO:0016020">
    <property type="term" value="C:membrane"/>
    <property type="evidence" value="ECO:0007669"/>
    <property type="project" value="UniProtKB-SubCell"/>
</dbReference>
<evidence type="ECO:0000256" key="1">
    <source>
        <dbReference type="ARBA" id="ARBA00004141"/>
    </source>
</evidence>
<dbReference type="PANTHER" id="PTHR33048:SF2">
    <property type="entry name" value="SRPK"/>
    <property type="match status" value="1"/>
</dbReference>
<evidence type="ECO:0000256" key="5">
    <source>
        <dbReference type="ARBA" id="ARBA00038359"/>
    </source>
</evidence>
<evidence type="ECO:0000256" key="6">
    <source>
        <dbReference type="SAM" id="Phobius"/>
    </source>
</evidence>
<comment type="caution">
    <text evidence="8">The sequence shown here is derived from an EMBL/GenBank/DDBJ whole genome shotgun (WGS) entry which is preliminary data.</text>
</comment>
<protein>
    <submittedName>
        <fullName evidence="8">Short-chain dehydrogenase reductase sdr</fullName>
    </submittedName>
</protein>
<feature type="transmembrane region" description="Helical" evidence="6">
    <location>
        <begin position="133"/>
        <end position="158"/>
    </location>
</feature>
<dbReference type="InterPro" id="IPR049326">
    <property type="entry name" value="Rhodopsin_dom_fungi"/>
</dbReference>
<comment type="subcellular location">
    <subcellularLocation>
        <location evidence="1">Membrane</location>
        <topology evidence="1">Multi-pass membrane protein</topology>
    </subcellularLocation>
</comment>
<evidence type="ECO:0000313" key="8">
    <source>
        <dbReference type="EMBL" id="KAF5715328.1"/>
    </source>
</evidence>
<dbReference type="InterPro" id="IPR052337">
    <property type="entry name" value="SAT4-like"/>
</dbReference>
<feature type="transmembrane region" description="Helical" evidence="6">
    <location>
        <begin position="215"/>
        <end position="238"/>
    </location>
</feature>
<keyword evidence="4 6" id="KW-0472">Membrane</keyword>
<sequence>MSNFMTETFALLGIGLAIIGLRWYVRISAVGIRKLQPDDYLMALAVVSYTLESVLRYNVGALWHGLANNGMTNEQRAALDPASDEYTWRVNGSKTQLMGWAAYSFLLWCLKASMCTFYLRLTDGLKKSRVPIYLGFVLLIITWITIICCIMFTCRPFHKNWQINPDPGNHCQPAVSRVNLFTMVVLNSATDLYLLSIPIPMLLMARIRLCKKLGLVLLFSGGIFTTTAAILRCILILANPINGAQAAGNWACRESFVAIVTTNAPMIFPLIRRMLAPIISTFSSTTPKYGLSRPKVNPQPGSIRLDNNINRHSSHGAMFQNNPPTSSSSAYAIMQITSGESDDHLHRQSGIRRDFEVHIEEEFTDEVGLGSDEYHL</sequence>
<name>A0A8H5YMJ6_9HYPO</name>
<gene>
    <name evidence="8" type="ORF">FMUND_6926</name>
</gene>
<feature type="transmembrane region" description="Helical" evidence="6">
    <location>
        <begin position="100"/>
        <end position="121"/>
    </location>
</feature>
<accession>A0A8H5YMJ6</accession>
<comment type="similarity">
    <text evidence="5">Belongs to the SAT4 family.</text>
</comment>
<dbReference type="Proteomes" id="UP000544331">
    <property type="component" value="Unassembled WGS sequence"/>
</dbReference>
<keyword evidence="2 6" id="KW-0812">Transmembrane</keyword>
<proteinExistence type="inferred from homology"/>
<evidence type="ECO:0000256" key="3">
    <source>
        <dbReference type="ARBA" id="ARBA00022989"/>
    </source>
</evidence>
<dbReference type="EMBL" id="JAAOAN010000228">
    <property type="protein sequence ID" value="KAF5715328.1"/>
    <property type="molecule type" value="Genomic_DNA"/>
</dbReference>
<dbReference type="Pfam" id="PF20684">
    <property type="entry name" value="Fung_rhodopsin"/>
    <property type="match status" value="1"/>
</dbReference>
<keyword evidence="3 6" id="KW-1133">Transmembrane helix</keyword>
<evidence type="ECO:0000256" key="4">
    <source>
        <dbReference type="ARBA" id="ARBA00023136"/>
    </source>
</evidence>
<feature type="domain" description="Rhodopsin" evidence="7">
    <location>
        <begin position="21"/>
        <end position="273"/>
    </location>
</feature>
<reference evidence="8 9" key="1">
    <citation type="submission" date="2020-05" db="EMBL/GenBank/DDBJ databases">
        <title>Identification and distribution of gene clusters putatively required for synthesis of sphingolipid metabolism inhibitors in phylogenetically diverse species of the filamentous fungus Fusarium.</title>
        <authorList>
            <person name="Kim H.-S."/>
            <person name="Busman M."/>
            <person name="Brown D.W."/>
            <person name="Divon H."/>
            <person name="Uhlig S."/>
            <person name="Proctor R.H."/>
        </authorList>
    </citation>
    <scope>NUCLEOTIDE SEQUENCE [LARGE SCALE GENOMIC DNA]</scope>
    <source>
        <strain evidence="8 9">NRRL 66235</strain>
    </source>
</reference>